<reference evidence="11" key="1">
    <citation type="submission" date="2024-06" db="EMBL/GenBank/DDBJ databases">
        <title>Multi-omics analyses provide insights into the biosynthesis of the anticancer antibiotic pleurotin in Hohenbuehelia grisea.</title>
        <authorList>
            <person name="Weaver J.A."/>
            <person name="Alberti F."/>
        </authorList>
    </citation>
    <scope>NUCLEOTIDE SEQUENCE [LARGE SCALE GENOMIC DNA]</scope>
    <source>
        <strain evidence="11">T-177</strain>
    </source>
</reference>
<evidence type="ECO:0000313" key="10">
    <source>
        <dbReference type="EMBL" id="KAL0961378.1"/>
    </source>
</evidence>
<evidence type="ECO:0000256" key="3">
    <source>
        <dbReference type="ARBA" id="ARBA00022833"/>
    </source>
</evidence>
<dbReference type="EMBL" id="JASNQZ010000001">
    <property type="protein sequence ID" value="KAL0961378.1"/>
    <property type="molecule type" value="Genomic_DNA"/>
</dbReference>
<dbReference type="PRINTS" id="PR00008">
    <property type="entry name" value="DAGPEDOMAIN"/>
</dbReference>
<sequence>MAQQNQSYGKALPDQVDRIASLFDAHLLLVSDVREIYRDRVALEREYAAKLQALARRAADKKIKMEASFVVGEDPTKTWNESTLKQSTLNVAYNELMSSIVSTAQDHISVADGLSTQVVDVLKLVEKKNDELKKKELQFFQKLLSDRDRVYTERVKTKQKYDDECSEVESIRQKQGRATDDRHADRAAKQAEQQRNDMMNSKNLYLIATAVANKTKAKFYDEDLPGLEDQFQEHQKRLTERFTQVLLHSQALQLKHLDSLKGRLTAVESALNDINPIQDQDLFIDHNVRAFTAPGDWAFEPCSIHYDTGEMSVEPAPKIFLQNKLSRSRSKLQELDPVLASKRKELGQLTNVVAARNSDRSLGDADEVIDDYIETRQQLVFFSNSECILNTEIDVISSVLGGDEGGQQPHSFKSSSFSIPTQCGYCKSSIWGLSKQGKTCKLCGLSVHNKCELKIPADCQQSAGPPTHSSLSSRASTTSRKSSIQSQSSGSSIPTPSSFVHAPHEEVAEGSYPLAKVLFDFVATSEFELGVTEGSTVHIVESDDGSGWVKVADSSGRDGLVPATYIELSDEHHSGSSSPSRQASSQHVRALYDYQATGPDEISLKEGEMVDLTSGPSGGQNYGDGWWEGMSAKGHKGIFPSNYVQLVP</sequence>
<accession>A0ABR3K2E4</accession>
<dbReference type="SMART" id="SM00109">
    <property type="entry name" value="C1"/>
    <property type="match status" value="1"/>
</dbReference>
<feature type="domain" description="SH3" evidence="7">
    <location>
        <begin position="583"/>
        <end position="648"/>
    </location>
</feature>
<evidence type="ECO:0000259" key="7">
    <source>
        <dbReference type="PROSITE" id="PS50002"/>
    </source>
</evidence>
<dbReference type="InterPro" id="IPR001060">
    <property type="entry name" value="FCH_dom"/>
</dbReference>
<evidence type="ECO:0000259" key="9">
    <source>
        <dbReference type="PROSITE" id="PS51741"/>
    </source>
</evidence>
<evidence type="ECO:0000256" key="5">
    <source>
        <dbReference type="PROSITE-ProRule" id="PRU01077"/>
    </source>
</evidence>
<dbReference type="Pfam" id="PF07653">
    <property type="entry name" value="SH3_2"/>
    <property type="match status" value="1"/>
</dbReference>
<keyword evidence="1 4" id="KW-0728">SH3 domain</keyword>
<dbReference type="PROSITE" id="PS50081">
    <property type="entry name" value="ZF_DAG_PE_2"/>
    <property type="match status" value="1"/>
</dbReference>
<dbReference type="SUPFAM" id="SSF103657">
    <property type="entry name" value="BAR/IMD domain-like"/>
    <property type="match status" value="1"/>
</dbReference>
<gene>
    <name evidence="10" type="ORF">HGRIS_006332</name>
</gene>
<dbReference type="PRINTS" id="PR00452">
    <property type="entry name" value="SH3DOMAIN"/>
</dbReference>
<dbReference type="InterPro" id="IPR035459">
    <property type="entry name" value="Bzz1_SH3_1"/>
</dbReference>
<dbReference type="PANTHER" id="PTHR15735">
    <property type="entry name" value="FCH AND DOUBLE SH3 DOMAINS PROTEIN"/>
    <property type="match status" value="1"/>
</dbReference>
<dbReference type="Pfam" id="PF00611">
    <property type="entry name" value="FCH"/>
    <property type="match status" value="1"/>
</dbReference>
<dbReference type="Pfam" id="PF00018">
    <property type="entry name" value="SH3_1"/>
    <property type="match status" value="1"/>
</dbReference>
<dbReference type="Gene3D" id="3.30.60.20">
    <property type="match status" value="1"/>
</dbReference>
<evidence type="ECO:0000256" key="1">
    <source>
        <dbReference type="ARBA" id="ARBA00022443"/>
    </source>
</evidence>
<dbReference type="InterPro" id="IPR046349">
    <property type="entry name" value="C1-like_sf"/>
</dbReference>
<dbReference type="InterPro" id="IPR001452">
    <property type="entry name" value="SH3_domain"/>
</dbReference>
<dbReference type="CDD" id="cd11912">
    <property type="entry name" value="SH3_Bzz1_1"/>
    <property type="match status" value="1"/>
</dbReference>
<evidence type="ECO:0000313" key="11">
    <source>
        <dbReference type="Proteomes" id="UP001556367"/>
    </source>
</evidence>
<dbReference type="InterPro" id="IPR031160">
    <property type="entry name" value="F_BAR_dom"/>
</dbReference>
<dbReference type="PROSITE" id="PS51741">
    <property type="entry name" value="F_BAR"/>
    <property type="match status" value="1"/>
</dbReference>
<feature type="region of interest" description="Disordered" evidence="6">
    <location>
        <begin position="460"/>
        <end position="499"/>
    </location>
</feature>
<keyword evidence="2" id="KW-0479">Metal-binding</keyword>
<feature type="region of interest" description="Disordered" evidence="6">
    <location>
        <begin position="167"/>
        <end position="195"/>
    </location>
</feature>
<feature type="domain" description="Phorbol-ester/DAG-type" evidence="8">
    <location>
        <begin position="409"/>
        <end position="459"/>
    </location>
</feature>
<dbReference type="Proteomes" id="UP001556367">
    <property type="component" value="Unassembled WGS sequence"/>
</dbReference>
<feature type="compositionally biased region" description="Low complexity" evidence="6">
    <location>
        <begin position="469"/>
        <end position="498"/>
    </location>
</feature>
<comment type="caution">
    <text evidence="10">The sequence shown here is derived from an EMBL/GenBank/DDBJ whole genome shotgun (WGS) entry which is preliminary data.</text>
</comment>
<dbReference type="InterPro" id="IPR036028">
    <property type="entry name" value="SH3-like_dom_sf"/>
</dbReference>
<dbReference type="Pfam" id="PF00130">
    <property type="entry name" value="C1_1"/>
    <property type="match status" value="1"/>
</dbReference>
<evidence type="ECO:0000256" key="4">
    <source>
        <dbReference type="PROSITE-ProRule" id="PRU00192"/>
    </source>
</evidence>
<dbReference type="SUPFAM" id="SSF50044">
    <property type="entry name" value="SH3-domain"/>
    <property type="match status" value="2"/>
</dbReference>
<dbReference type="SMART" id="SM00326">
    <property type="entry name" value="SH3"/>
    <property type="match status" value="2"/>
</dbReference>
<dbReference type="PROSITE" id="PS00479">
    <property type="entry name" value="ZF_DAG_PE_1"/>
    <property type="match status" value="1"/>
</dbReference>
<dbReference type="CDD" id="cd20824">
    <property type="entry name" value="C1_SpBZZ1-like"/>
    <property type="match status" value="1"/>
</dbReference>
<dbReference type="PROSITE" id="PS50002">
    <property type="entry name" value="SH3"/>
    <property type="match status" value="2"/>
</dbReference>
<dbReference type="InterPro" id="IPR027267">
    <property type="entry name" value="AH/BAR_dom_sf"/>
</dbReference>
<dbReference type="PANTHER" id="PTHR15735:SF21">
    <property type="entry name" value="PROTEIN NERVOUS WRECK"/>
    <property type="match status" value="1"/>
</dbReference>
<proteinExistence type="predicted"/>
<keyword evidence="3" id="KW-0862">Zinc</keyword>
<dbReference type="SMART" id="SM00055">
    <property type="entry name" value="FCH"/>
    <property type="match status" value="1"/>
</dbReference>
<dbReference type="SUPFAM" id="SSF57889">
    <property type="entry name" value="Cysteine-rich domain"/>
    <property type="match status" value="1"/>
</dbReference>
<evidence type="ECO:0000256" key="2">
    <source>
        <dbReference type="ARBA" id="ARBA00022723"/>
    </source>
</evidence>
<dbReference type="Gene3D" id="2.30.30.40">
    <property type="entry name" value="SH3 Domains"/>
    <property type="match status" value="2"/>
</dbReference>
<evidence type="ECO:0000259" key="8">
    <source>
        <dbReference type="PROSITE" id="PS50081"/>
    </source>
</evidence>
<dbReference type="InterPro" id="IPR020454">
    <property type="entry name" value="DAG/PE-bd"/>
</dbReference>
<keyword evidence="11" id="KW-1185">Reference proteome</keyword>
<dbReference type="InterPro" id="IPR002219">
    <property type="entry name" value="PKC_DAG/PE"/>
</dbReference>
<keyword evidence="5" id="KW-0175">Coiled coil</keyword>
<name>A0ABR3K2E4_9AGAR</name>
<dbReference type="Gene3D" id="1.20.1270.60">
    <property type="entry name" value="Arfaptin homology (AH) domain/BAR domain"/>
    <property type="match status" value="1"/>
</dbReference>
<protein>
    <submittedName>
        <fullName evidence="10">Uncharacterized protein</fullName>
    </submittedName>
</protein>
<feature type="domain" description="F-BAR" evidence="9">
    <location>
        <begin position="6"/>
        <end position="279"/>
    </location>
</feature>
<evidence type="ECO:0000256" key="6">
    <source>
        <dbReference type="SAM" id="MobiDB-lite"/>
    </source>
</evidence>
<feature type="domain" description="SH3" evidence="7">
    <location>
        <begin position="510"/>
        <end position="571"/>
    </location>
</feature>
<organism evidence="10 11">
    <name type="scientific">Hohenbuehelia grisea</name>
    <dbReference type="NCBI Taxonomy" id="104357"/>
    <lineage>
        <taxon>Eukaryota</taxon>
        <taxon>Fungi</taxon>
        <taxon>Dikarya</taxon>
        <taxon>Basidiomycota</taxon>
        <taxon>Agaricomycotina</taxon>
        <taxon>Agaricomycetes</taxon>
        <taxon>Agaricomycetidae</taxon>
        <taxon>Agaricales</taxon>
        <taxon>Pleurotineae</taxon>
        <taxon>Pleurotaceae</taxon>
        <taxon>Hohenbuehelia</taxon>
    </lineage>
</organism>